<organism evidence="4">
    <name type="scientific">marine sediment metagenome</name>
    <dbReference type="NCBI Taxonomy" id="412755"/>
    <lineage>
        <taxon>unclassified sequences</taxon>
        <taxon>metagenomes</taxon>
        <taxon>ecological metagenomes</taxon>
    </lineage>
</organism>
<evidence type="ECO:0000259" key="3">
    <source>
        <dbReference type="SMART" id="SM01086"/>
    </source>
</evidence>
<dbReference type="PANTHER" id="PTHR11638:SF18">
    <property type="entry name" value="HEAT SHOCK PROTEIN 104"/>
    <property type="match status" value="1"/>
</dbReference>
<dbReference type="EMBL" id="BARS01040202">
    <property type="protein sequence ID" value="GAG33167.1"/>
    <property type="molecule type" value="Genomic_DNA"/>
</dbReference>
<evidence type="ECO:0000313" key="4">
    <source>
        <dbReference type="EMBL" id="GAG33167.1"/>
    </source>
</evidence>
<dbReference type="GO" id="GO:0016887">
    <property type="term" value="F:ATP hydrolysis activity"/>
    <property type="evidence" value="ECO:0007669"/>
    <property type="project" value="TreeGrafter"/>
</dbReference>
<dbReference type="AlphaFoldDB" id="X0XCM7"/>
<evidence type="ECO:0000256" key="2">
    <source>
        <dbReference type="ARBA" id="ARBA00022840"/>
    </source>
</evidence>
<dbReference type="SUPFAM" id="SSF52540">
    <property type="entry name" value="P-loop containing nucleoside triphosphate hydrolases"/>
    <property type="match status" value="1"/>
</dbReference>
<dbReference type="PANTHER" id="PTHR11638">
    <property type="entry name" value="ATP-DEPENDENT CLP PROTEASE"/>
    <property type="match status" value="1"/>
</dbReference>
<reference evidence="4" key="1">
    <citation type="journal article" date="2014" name="Front. Microbiol.">
        <title>High frequency of phylogenetically diverse reductive dehalogenase-homologous genes in deep subseafloor sedimentary metagenomes.</title>
        <authorList>
            <person name="Kawai M."/>
            <person name="Futagami T."/>
            <person name="Toyoda A."/>
            <person name="Takaki Y."/>
            <person name="Nishi S."/>
            <person name="Hori S."/>
            <person name="Arai W."/>
            <person name="Tsubouchi T."/>
            <person name="Morono Y."/>
            <person name="Uchiyama I."/>
            <person name="Ito T."/>
            <person name="Fujiyama A."/>
            <person name="Inagaki F."/>
            <person name="Takami H."/>
        </authorList>
    </citation>
    <scope>NUCLEOTIDE SEQUENCE</scope>
    <source>
        <strain evidence="4">Expedition CK06-06</strain>
    </source>
</reference>
<proteinExistence type="predicted"/>
<accession>X0XCM7</accession>
<dbReference type="Gene3D" id="1.10.8.60">
    <property type="match status" value="1"/>
</dbReference>
<dbReference type="InterPro" id="IPR050130">
    <property type="entry name" value="ClpA_ClpB"/>
</dbReference>
<gene>
    <name evidence="4" type="ORF">S01H1_61323</name>
</gene>
<dbReference type="GO" id="GO:0034605">
    <property type="term" value="P:cellular response to heat"/>
    <property type="evidence" value="ECO:0007669"/>
    <property type="project" value="TreeGrafter"/>
</dbReference>
<dbReference type="GO" id="GO:0005737">
    <property type="term" value="C:cytoplasm"/>
    <property type="evidence" value="ECO:0007669"/>
    <property type="project" value="TreeGrafter"/>
</dbReference>
<feature type="domain" description="Clp ATPase C-terminal" evidence="3">
    <location>
        <begin position="25"/>
        <end position="114"/>
    </location>
</feature>
<name>X0XCM7_9ZZZZ</name>
<dbReference type="SMART" id="SM01086">
    <property type="entry name" value="ClpB_D2-small"/>
    <property type="match status" value="1"/>
</dbReference>
<keyword evidence="2" id="KW-0067">ATP-binding</keyword>
<keyword evidence="1" id="KW-0547">Nucleotide-binding</keyword>
<evidence type="ECO:0000256" key="1">
    <source>
        <dbReference type="ARBA" id="ARBA00022741"/>
    </source>
</evidence>
<dbReference type="Pfam" id="PF10431">
    <property type="entry name" value="ClpB_D2-small"/>
    <property type="match status" value="1"/>
</dbReference>
<dbReference type="GO" id="GO:0005524">
    <property type="term" value="F:ATP binding"/>
    <property type="evidence" value="ECO:0007669"/>
    <property type="project" value="UniProtKB-KW"/>
</dbReference>
<protein>
    <recommendedName>
        <fullName evidence="3">Clp ATPase C-terminal domain-containing protein</fullName>
    </recommendedName>
</protein>
<dbReference type="InterPro" id="IPR027417">
    <property type="entry name" value="P-loop_NTPase"/>
</dbReference>
<dbReference type="InterPro" id="IPR019489">
    <property type="entry name" value="Clp_ATPase_C"/>
</dbReference>
<comment type="caution">
    <text evidence="4">The sequence shown here is derived from an EMBL/GenBank/DDBJ whole genome shotgun (WGS) entry which is preliminary data.</text>
</comment>
<sequence length="126" mass="14492">MEHVKRIFNPEFLNRIDDTIIFKTLDHKSMLKIVGLVLKEVLEKLSDRNLTIKLTLGAKDFIAKKGFDPVSGARPLRRAIQKYIEDPLAEEILKGRFLDGSHIKVRVKGDKLLFSLKSKEKVEVNH</sequence>
<dbReference type="FunFam" id="1.10.8.60:FF:000017">
    <property type="entry name" value="ATP-dependent chaperone ClpB"/>
    <property type="match status" value="1"/>
</dbReference>